<evidence type="ECO:0000256" key="7">
    <source>
        <dbReference type="ARBA" id="ARBA00022927"/>
    </source>
</evidence>
<evidence type="ECO:0000256" key="4">
    <source>
        <dbReference type="ARBA" id="ARBA00022452"/>
    </source>
</evidence>
<dbReference type="Pfam" id="PF05036">
    <property type="entry name" value="SPOR"/>
    <property type="match status" value="1"/>
</dbReference>
<keyword evidence="4" id="KW-1134">Transmembrane beta strand</keyword>
<evidence type="ECO:0000256" key="10">
    <source>
        <dbReference type="RuleBase" id="RU004004"/>
    </source>
</evidence>
<dbReference type="PANTHER" id="PTHR30332">
    <property type="entry name" value="PROBABLE GENERAL SECRETION PATHWAY PROTEIN D"/>
    <property type="match status" value="1"/>
</dbReference>
<keyword evidence="8" id="KW-0472">Membrane</keyword>
<evidence type="ECO:0000256" key="8">
    <source>
        <dbReference type="ARBA" id="ARBA00023136"/>
    </source>
</evidence>
<dbReference type="InterPro" id="IPR007730">
    <property type="entry name" value="SPOR-like_dom"/>
</dbReference>
<organism evidence="14 15">
    <name type="scientific">Acidovorax lacteus</name>
    <dbReference type="NCBI Taxonomy" id="1924988"/>
    <lineage>
        <taxon>Bacteria</taxon>
        <taxon>Pseudomonadati</taxon>
        <taxon>Pseudomonadota</taxon>
        <taxon>Betaproteobacteria</taxon>
        <taxon>Burkholderiales</taxon>
        <taxon>Comamonadaceae</taxon>
        <taxon>Acidovorax</taxon>
    </lineage>
</organism>
<feature type="domain" description="SPOR" evidence="13">
    <location>
        <begin position="797"/>
        <end position="877"/>
    </location>
</feature>
<evidence type="ECO:0000256" key="2">
    <source>
        <dbReference type="ARBA" id="ARBA00006980"/>
    </source>
</evidence>
<proteinExistence type="inferred from homology"/>
<keyword evidence="5" id="KW-0812">Transmembrane</keyword>
<evidence type="ECO:0000256" key="1">
    <source>
        <dbReference type="ARBA" id="ARBA00004442"/>
    </source>
</evidence>
<dbReference type="NCBIfam" id="TIGR02517">
    <property type="entry name" value="type_II_gspD"/>
    <property type="match status" value="1"/>
</dbReference>
<keyword evidence="7" id="KW-0653">Protein transport</keyword>
<accession>A0ABP8L0R2</accession>
<protein>
    <submittedName>
        <fullName evidence="14">Type II secretion system secretin GspD</fullName>
    </submittedName>
</protein>
<evidence type="ECO:0000256" key="6">
    <source>
        <dbReference type="ARBA" id="ARBA00022729"/>
    </source>
</evidence>
<dbReference type="InterPro" id="IPR036680">
    <property type="entry name" value="SPOR-like_sf"/>
</dbReference>
<dbReference type="Gene3D" id="3.30.1370.120">
    <property type="match status" value="3"/>
</dbReference>
<dbReference type="Pfam" id="PF03958">
    <property type="entry name" value="Secretin_N"/>
    <property type="match status" value="3"/>
</dbReference>
<dbReference type="InterPro" id="IPR050810">
    <property type="entry name" value="Bact_Secretion_Sys_Channel"/>
</dbReference>
<keyword evidence="15" id="KW-1185">Reference proteome</keyword>
<name>A0ABP8L0R2_9BURK</name>
<feature type="region of interest" description="Disordered" evidence="11">
    <location>
        <begin position="353"/>
        <end position="400"/>
    </location>
</feature>
<comment type="caution">
    <text evidence="14">The sequence shown here is derived from an EMBL/GenBank/DDBJ whole genome shotgun (WGS) entry which is preliminary data.</text>
</comment>
<dbReference type="Gene3D" id="3.30.70.1070">
    <property type="entry name" value="Sporulation related repeat"/>
    <property type="match status" value="1"/>
</dbReference>
<dbReference type="PROSITE" id="PS51724">
    <property type="entry name" value="SPOR"/>
    <property type="match status" value="1"/>
</dbReference>
<dbReference type="InterPro" id="IPR004846">
    <property type="entry name" value="T2SS/T3SS_dom"/>
</dbReference>
<feature type="signal peptide" evidence="12">
    <location>
        <begin position="1"/>
        <end position="32"/>
    </location>
</feature>
<comment type="subcellular location">
    <subcellularLocation>
        <location evidence="1 10">Cell outer membrane</location>
    </subcellularLocation>
</comment>
<keyword evidence="3 10" id="KW-0813">Transport</keyword>
<evidence type="ECO:0000256" key="5">
    <source>
        <dbReference type="ARBA" id="ARBA00022692"/>
    </source>
</evidence>
<evidence type="ECO:0000313" key="14">
    <source>
        <dbReference type="EMBL" id="GAA4419316.1"/>
    </source>
</evidence>
<dbReference type="InterPro" id="IPR049371">
    <property type="entry name" value="GspD-like_N0"/>
</dbReference>
<feature type="compositionally biased region" description="Low complexity" evidence="11">
    <location>
        <begin position="353"/>
        <end position="363"/>
    </location>
</feature>
<feature type="compositionally biased region" description="Low complexity" evidence="11">
    <location>
        <begin position="380"/>
        <end position="391"/>
    </location>
</feature>
<keyword evidence="9" id="KW-0998">Cell outer membrane</keyword>
<dbReference type="RefSeq" id="WP_345060963.1">
    <property type="nucleotide sequence ID" value="NZ_BAABEX010000004.1"/>
</dbReference>
<dbReference type="SUPFAM" id="SSF110997">
    <property type="entry name" value="Sporulation related repeat"/>
    <property type="match status" value="1"/>
</dbReference>
<comment type="similarity">
    <text evidence="2">Belongs to the bacterial secretin family. GSP D subfamily.</text>
</comment>
<evidence type="ECO:0000256" key="9">
    <source>
        <dbReference type="ARBA" id="ARBA00023237"/>
    </source>
</evidence>
<dbReference type="InterPro" id="IPR005644">
    <property type="entry name" value="NolW-like"/>
</dbReference>
<sequence>MTALTTTSSPRFPLRWAAACALLACLQGPALAQTAIGTGTSSVRPGEPVTLNFTAAEIEAVARTMATITGRNVVVDPRVKGQITLVTERPVSPSAAFEQFLAALRLQGFTMVESAGLYKVVPEADAKLQAGSVGVTQGGAVPGAGGGQIVTQIFKLNFENAANLVPVLRPLISPNNTINVNPGNNSLVITDYADNLQRMARIIAAMDVANATDVEVIPLRNALAADLAPLVQRLIEGGTAAGAAAPGAQGQADTAFRTTLLAEPRSNALIVRAANPARVAQVRALVEKLDQPPVPGSSAASGNIHVVYLKNADATKLATTLRAAMASMGGSAAQGGGAGGTVGGAAPAAAPSGLSNTGMSGSTPGLGTGTGLGTGGSLGSSGASSNQPSTGGQIQADPSTNSLIITAPEPLYRQLRAVIDKLDGRRAQVLVESLIVEVNADKAAEFGIQWQTALGQRGDTNIGIIGTNYTANAGSGANIINLAVSGASGTVRPGTGLNFGIGHKIDGQYVLGFLARFLEANGDGNVLSTPNLLTLDNEEARIIIGQNVPFVTGQYTNNNSNNGAVNPFQTIERKDVGLSLRVRPQINENGTVKMSIFQEVSDVLPSTLNNANGPTTSKRSIESNVLVEDGAIVVLGGLLQDKYSGTREKVPGLGDVPVLGNLFRSETRSRNKTNLMVFLRPVVVRDAATSDALSMDRYEMIRGLQNGTQPDPNLMLRAVPQGPALPAMPPAARPGEGQPPRSLQPQSQSPTPAAPAAPQSAAPVAAPVAAAPAAVVTPVAAQTAVSPVAQAPAAPEAAAAAGYYVNVGLFPTDRNGQAVVTRLRKAALPVKAQEVSTNRGERLRVRVGPYESQRSADAAAATVRRLSYDAVVQRQTL</sequence>
<feature type="chain" id="PRO_5047442131" evidence="12">
    <location>
        <begin position="33"/>
        <end position="877"/>
    </location>
</feature>
<feature type="region of interest" description="Disordered" evidence="11">
    <location>
        <begin position="704"/>
        <end position="759"/>
    </location>
</feature>
<dbReference type="InterPro" id="IPR038591">
    <property type="entry name" value="NolW-like_sf"/>
</dbReference>
<evidence type="ECO:0000313" key="15">
    <source>
        <dbReference type="Proteomes" id="UP001501788"/>
    </source>
</evidence>
<reference evidence="15" key="1">
    <citation type="journal article" date="2019" name="Int. J. Syst. Evol. Microbiol.">
        <title>The Global Catalogue of Microorganisms (GCM) 10K type strain sequencing project: providing services to taxonomists for standard genome sequencing and annotation.</title>
        <authorList>
            <consortium name="The Broad Institute Genomics Platform"/>
            <consortium name="The Broad Institute Genome Sequencing Center for Infectious Disease"/>
            <person name="Wu L."/>
            <person name="Ma J."/>
        </authorList>
    </citation>
    <scope>NUCLEOTIDE SEQUENCE [LARGE SCALE GENOMIC DNA]</scope>
    <source>
        <strain evidence="15">JCM 31890</strain>
    </source>
</reference>
<dbReference type="PANTHER" id="PTHR30332:SF24">
    <property type="entry name" value="SECRETIN GSPD-RELATED"/>
    <property type="match status" value="1"/>
</dbReference>
<evidence type="ECO:0000256" key="12">
    <source>
        <dbReference type="SAM" id="SignalP"/>
    </source>
</evidence>
<dbReference type="InterPro" id="IPR013356">
    <property type="entry name" value="T2SS_GspD"/>
</dbReference>
<feature type="compositionally biased region" description="Gly residues" evidence="11">
    <location>
        <begin position="364"/>
        <end position="379"/>
    </location>
</feature>
<gene>
    <name evidence="14" type="primary">gspD_2</name>
    <name evidence="14" type="ORF">GCM10023090_05480</name>
</gene>
<dbReference type="EMBL" id="BAABEX010000004">
    <property type="protein sequence ID" value="GAA4419316.1"/>
    <property type="molecule type" value="Genomic_DNA"/>
</dbReference>
<dbReference type="Pfam" id="PF21305">
    <property type="entry name" value="type_II_gspD_N0"/>
    <property type="match status" value="1"/>
</dbReference>
<feature type="compositionally biased region" description="Low complexity" evidence="11">
    <location>
        <begin position="744"/>
        <end position="759"/>
    </location>
</feature>
<dbReference type="PRINTS" id="PR00811">
    <property type="entry name" value="BCTERIALGSPD"/>
</dbReference>
<evidence type="ECO:0000259" key="13">
    <source>
        <dbReference type="PROSITE" id="PS51724"/>
    </source>
</evidence>
<keyword evidence="6 12" id="KW-0732">Signal</keyword>
<evidence type="ECO:0000256" key="3">
    <source>
        <dbReference type="ARBA" id="ARBA00022448"/>
    </source>
</evidence>
<dbReference type="Pfam" id="PF00263">
    <property type="entry name" value="Secretin"/>
    <property type="match status" value="1"/>
</dbReference>
<dbReference type="InterPro" id="IPR001775">
    <property type="entry name" value="GspD/PilQ"/>
</dbReference>
<evidence type="ECO:0000256" key="11">
    <source>
        <dbReference type="SAM" id="MobiDB-lite"/>
    </source>
</evidence>
<dbReference type="Proteomes" id="UP001501788">
    <property type="component" value="Unassembled WGS sequence"/>
</dbReference>